<protein>
    <submittedName>
        <fullName evidence="2">Uncharacterized protein</fullName>
    </submittedName>
</protein>
<reference evidence="3" key="1">
    <citation type="journal article" date="2015" name="PLoS Genet.">
        <title>The dynamic genome and transcriptome of the human fungal pathogen Blastomyces and close relative Emmonsia.</title>
        <authorList>
            <person name="Munoz J.F."/>
            <person name="Gauthier G.M."/>
            <person name="Desjardins C.A."/>
            <person name="Gallo J.E."/>
            <person name="Holder J."/>
            <person name="Sullivan T.D."/>
            <person name="Marty A.J."/>
            <person name="Carmen J.C."/>
            <person name="Chen Z."/>
            <person name="Ding L."/>
            <person name="Gujja S."/>
            <person name="Magrini V."/>
            <person name="Misas E."/>
            <person name="Mitreva M."/>
            <person name="Priest M."/>
            <person name="Saif S."/>
            <person name="Whiston E.A."/>
            <person name="Young S."/>
            <person name="Zeng Q."/>
            <person name="Goldman W.E."/>
            <person name="Mardis E.R."/>
            <person name="Taylor J.W."/>
            <person name="McEwen J.G."/>
            <person name="Clay O.K."/>
            <person name="Klein B.S."/>
            <person name="Cuomo C.A."/>
        </authorList>
    </citation>
    <scope>NUCLEOTIDE SEQUENCE [LARGE SCALE GENOMIC DNA]</scope>
    <source>
        <strain evidence="3">ER-3 / ATCC MYA-2586</strain>
    </source>
</reference>
<keyword evidence="3" id="KW-1185">Reference proteome</keyword>
<organism evidence="2 3">
    <name type="scientific">Ajellomyces dermatitidis (strain ER-3 / ATCC MYA-2586)</name>
    <name type="common">Blastomyces dermatitidis</name>
    <dbReference type="NCBI Taxonomy" id="559297"/>
    <lineage>
        <taxon>Eukaryota</taxon>
        <taxon>Fungi</taxon>
        <taxon>Dikarya</taxon>
        <taxon>Ascomycota</taxon>
        <taxon>Pezizomycotina</taxon>
        <taxon>Eurotiomycetes</taxon>
        <taxon>Eurotiomycetidae</taxon>
        <taxon>Onygenales</taxon>
        <taxon>Ajellomycetaceae</taxon>
        <taxon>Blastomyces</taxon>
    </lineage>
</organism>
<feature type="compositionally biased region" description="Basic and acidic residues" evidence="1">
    <location>
        <begin position="39"/>
        <end position="50"/>
    </location>
</feature>
<evidence type="ECO:0000313" key="2">
    <source>
        <dbReference type="EMBL" id="EEQ86678.1"/>
    </source>
</evidence>
<evidence type="ECO:0000256" key="1">
    <source>
        <dbReference type="SAM" id="MobiDB-lite"/>
    </source>
</evidence>
<evidence type="ECO:0000313" key="3">
    <source>
        <dbReference type="Proteomes" id="UP000002039"/>
    </source>
</evidence>
<proteinExistence type="predicted"/>
<dbReference type="RefSeq" id="XP_045274182.1">
    <property type="nucleotide sequence ID" value="XM_045417333.1"/>
</dbReference>
<dbReference type="EMBL" id="EQ999974">
    <property type="protein sequence ID" value="EEQ86678.1"/>
    <property type="molecule type" value="Genomic_DNA"/>
</dbReference>
<feature type="region of interest" description="Disordered" evidence="1">
    <location>
        <begin position="1"/>
        <end position="50"/>
    </location>
</feature>
<name>A0ABP2EST2_AJEDR</name>
<feature type="compositionally biased region" description="Polar residues" evidence="1">
    <location>
        <begin position="20"/>
        <end position="38"/>
    </location>
</feature>
<dbReference type="Proteomes" id="UP000002039">
    <property type="component" value="Unassembled WGS sequence"/>
</dbReference>
<gene>
    <name evidence="2" type="ORF">BDCG_01798</name>
</gene>
<dbReference type="GeneID" id="69024339"/>
<accession>A0ABP2EST2</accession>
<sequence>MKPMRSFPPLTGISPYPTIASPSSMYRARTGTNLQPMQSRDHTATSHGEGIHGEIRELNLGWRPLEPGARWQVQLEASSAKTNNPLISVRFSSSSTDETREGYVGDIWPLVTFTSDPGA</sequence>